<dbReference type="InterPro" id="IPR009057">
    <property type="entry name" value="Homeodomain-like_sf"/>
</dbReference>
<dbReference type="PATRIC" id="fig|81857.3.peg.1028"/>
<evidence type="ECO:0000313" key="2">
    <source>
        <dbReference type="EMBL" id="KRN28818.1"/>
    </source>
</evidence>
<dbReference type="RefSeq" id="WP_057769021.1">
    <property type="nucleotide sequence ID" value="NZ_JQAT01000002.1"/>
</dbReference>
<keyword evidence="4" id="KW-1185">Reference proteome</keyword>
<gene>
    <name evidence="2" type="ORF">IV38_GL001024</name>
    <name evidence="3" type="ORF">IV40_GL000830</name>
</gene>
<protein>
    <recommendedName>
        <fullName evidence="1">Mor transcription activator domain-containing protein</fullName>
    </recommendedName>
</protein>
<dbReference type="OrthoDB" id="2295637at2"/>
<sequence length="83" mass="9895">MPVTRNWRPIYREFAQVVGPENTLKIAEQFGGMQVTFPKRLLTKQAENRLLWRDYQNGATIEKLAHQYDYSERTVRRILQKLS</sequence>
<comment type="caution">
    <text evidence="3">The sequence shown here is derived from an EMBL/GenBank/DDBJ whole genome shotgun (WGS) entry which is preliminary data.</text>
</comment>
<dbReference type="SUPFAM" id="SSF46689">
    <property type="entry name" value="Homeodomain-like"/>
    <property type="match status" value="1"/>
</dbReference>
<evidence type="ECO:0000313" key="5">
    <source>
        <dbReference type="Proteomes" id="UP000051751"/>
    </source>
</evidence>
<dbReference type="Proteomes" id="UP000051751">
    <property type="component" value="Unassembled WGS sequence"/>
</dbReference>
<feature type="domain" description="Mor transcription activator" evidence="1">
    <location>
        <begin position="10"/>
        <end position="81"/>
    </location>
</feature>
<dbReference type="EMBL" id="JQAT01000002">
    <property type="protein sequence ID" value="KRN28818.1"/>
    <property type="molecule type" value="Genomic_DNA"/>
</dbReference>
<reference evidence="4 5" key="1">
    <citation type="journal article" date="2015" name="Genome Announc.">
        <title>Expanding the biotechnology potential of lactobacilli through comparative genomics of 213 strains and associated genera.</title>
        <authorList>
            <person name="Sun Z."/>
            <person name="Harris H.M."/>
            <person name="McCann A."/>
            <person name="Guo C."/>
            <person name="Argimon S."/>
            <person name="Zhang W."/>
            <person name="Yang X."/>
            <person name="Jeffery I.B."/>
            <person name="Cooney J.C."/>
            <person name="Kagawa T.F."/>
            <person name="Liu W."/>
            <person name="Song Y."/>
            <person name="Salvetti E."/>
            <person name="Wrobel A."/>
            <person name="Rasinkangas P."/>
            <person name="Parkhill J."/>
            <person name="Rea M.C."/>
            <person name="O'Sullivan O."/>
            <person name="Ritari J."/>
            <person name="Douillard F.P."/>
            <person name="Paul Ross R."/>
            <person name="Yang R."/>
            <person name="Briner A.E."/>
            <person name="Felis G.E."/>
            <person name="de Vos W.M."/>
            <person name="Barrangou R."/>
            <person name="Klaenhammer T.R."/>
            <person name="Caufield P.W."/>
            <person name="Cui Y."/>
            <person name="Zhang H."/>
            <person name="O'Toole P.W."/>
        </authorList>
    </citation>
    <scope>NUCLEOTIDE SEQUENCE [LARGE SCALE GENOMIC DNA]</scope>
    <source>
        <strain evidence="2 5">ATCC BAA-66</strain>
        <strain evidence="3 4">DSM 13344</strain>
    </source>
</reference>
<organism evidence="3 4">
    <name type="scientific">Lactobacillus selangorensis</name>
    <dbReference type="NCBI Taxonomy" id="81857"/>
    <lineage>
        <taxon>Bacteria</taxon>
        <taxon>Bacillati</taxon>
        <taxon>Bacillota</taxon>
        <taxon>Bacilli</taxon>
        <taxon>Lactobacillales</taxon>
        <taxon>Lactobacillaceae</taxon>
        <taxon>Lactobacillus</taxon>
    </lineage>
</organism>
<proteinExistence type="predicted"/>
<dbReference type="Gene3D" id="1.10.10.60">
    <property type="entry name" value="Homeodomain-like"/>
    <property type="match status" value="1"/>
</dbReference>
<dbReference type="InterPro" id="IPR014875">
    <property type="entry name" value="Mor_transcription_activator"/>
</dbReference>
<evidence type="ECO:0000259" key="1">
    <source>
        <dbReference type="Pfam" id="PF08765"/>
    </source>
</evidence>
<dbReference type="STRING" id="81857.IV38_GL001024"/>
<dbReference type="Pfam" id="PF08765">
    <property type="entry name" value="Mor"/>
    <property type="match status" value="1"/>
</dbReference>
<evidence type="ECO:0000313" key="4">
    <source>
        <dbReference type="Proteomes" id="UP000051645"/>
    </source>
</evidence>
<dbReference type="EMBL" id="JQAZ01000002">
    <property type="protein sequence ID" value="KRN32772.1"/>
    <property type="molecule type" value="Genomic_DNA"/>
</dbReference>
<name>A0A0R2G7Z8_9LACO</name>
<accession>A0A0R2G7Z8</accession>
<dbReference type="AlphaFoldDB" id="A0A0R2G7Z8"/>
<evidence type="ECO:0000313" key="3">
    <source>
        <dbReference type="EMBL" id="KRN32772.1"/>
    </source>
</evidence>
<dbReference type="Proteomes" id="UP000051645">
    <property type="component" value="Unassembled WGS sequence"/>
</dbReference>